<evidence type="ECO:0000313" key="14">
    <source>
        <dbReference type="EMBL" id="SNQ48974.1"/>
    </source>
</evidence>
<dbReference type="PANTHER" id="PTHR42878">
    <property type="entry name" value="TWO-COMPONENT HISTIDINE KINASE"/>
    <property type="match status" value="1"/>
</dbReference>
<dbReference type="OrthoDB" id="9786919at2"/>
<keyword evidence="15" id="KW-1185">Reference proteome</keyword>
<organism evidence="14 15">
    <name type="scientific">Frankia canadensis</name>
    <dbReference type="NCBI Taxonomy" id="1836972"/>
    <lineage>
        <taxon>Bacteria</taxon>
        <taxon>Bacillati</taxon>
        <taxon>Actinomycetota</taxon>
        <taxon>Actinomycetes</taxon>
        <taxon>Frankiales</taxon>
        <taxon>Frankiaceae</taxon>
        <taxon>Frankia</taxon>
    </lineage>
</organism>
<dbReference type="EC" id="2.7.13.3" evidence="3"/>
<evidence type="ECO:0000256" key="10">
    <source>
        <dbReference type="SAM" id="Coils"/>
    </source>
</evidence>
<dbReference type="SMART" id="SM00387">
    <property type="entry name" value="HATPase_c"/>
    <property type="match status" value="1"/>
</dbReference>
<dbReference type="SUPFAM" id="SSF55874">
    <property type="entry name" value="ATPase domain of HSP90 chaperone/DNA topoisomerase II/histidine kinase"/>
    <property type="match status" value="1"/>
</dbReference>
<dbReference type="PANTHER" id="PTHR42878:SF7">
    <property type="entry name" value="SENSOR HISTIDINE KINASE GLRK"/>
    <property type="match status" value="1"/>
</dbReference>
<dbReference type="GO" id="GO:0005524">
    <property type="term" value="F:ATP binding"/>
    <property type="evidence" value="ECO:0007669"/>
    <property type="project" value="UniProtKB-KW"/>
</dbReference>
<feature type="transmembrane region" description="Helical" evidence="12">
    <location>
        <begin position="279"/>
        <end position="297"/>
    </location>
</feature>
<protein>
    <recommendedName>
        <fullName evidence="9">Sensor-like histidine kinase SenX3</fullName>
        <ecNumber evidence="3">2.7.13.3</ecNumber>
    </recommendedName>
</protein>
<dbReference type="CDD" id="cd00082">
    <property type="entry name" value="HisKA"/>
    <property type="match status" value="1"/>
</dbReference>
<proteinExistence type="predicted"/>
<gene>
    <name evidence="14" type="ORF">FRACA_2960006</name>
</gene>
<dbReference type="Gene3D" id="1.10.287.130">
    <property type="match status" value="1"/>
</dbReference>
<dbReference type="InterPro" id="IPR050351">
    <property type="entry name" value="BphY/WalK/GraS-like"/>
</dbReference>
<evidence type="ECO:0000256" key="1">
    <source>
        <dbReference type="ARBA" id="ARBA00000085"/>
    </source>
</evidence>
<evidence type="ECO:0000256" key="11">
    <source>
        <dbReference type="SAM" id="MobiDB-lite"/>
    </source>
</evidence>
<dbReference type="InterPro" id="IPR005467">
    <property type="entry name" value="His_kinase_dom"/>
</dbReference>
<feature type="domain" description="Histidine kinase" evidence="13">
    <location>
        <begin position="460"/>
        <end position="674"/>
    </location>
</feature>
<evidence type="ECO:0000259" key="13">
    <source>
        <dbReference type="PROSITE" id="PS50109"/>
    </source>
</evidence>
<evidence type="ECO:0000313" key="15">
    <source>
        <dbReference type="Proteomes" id="UP000234331"/>
    </source>
</evidence>
<keyword evidence="12" id="KW-0472">Membrane</keyword>
<dbReference type="InterPro" id="IPR003594">
    <property type="entry name" value="HATPase_dom"/>
</dbReference>
<keyword evidence="4" id="KW-0808">Transferase</keyword>
<evidence type="ECO:0000256" key="3">
    <source>
        <dbReference type="ARBA" id="ARBA00012438"/>
    </source>
</evidence>
<evidence type="ECO:0000256" key="2">
    <source>
        <dbReference type="ARBA" id="ARBA00004236"/>
    </source>
</evidence>
<dbReference type="GO" id="GO:0005886">
    <property type="term" value="C:plasma membrane"/>
    <property type="evidence" value="ECO:0007669"/>
    <property type="project" value="UniProtKB-SubCell"/>
</dbReference>
<feature type="region of interest" description="Disordered" evidence="11">
    <location>
        <begin position="676"/>
        <end position="705"/>
    </location>
</feature>
<dbReference type="InterPro" id="IPR003661">
    <property type="entry name" value="HisK_dim/P_dom"/>
</dbReference>
<dbReference type="GO" id="GO:0007234">
    <property type="term" value="P:osmosensory signaling via phosphorelay pathway"/>
    <property type="evidence" value="ECO:0007669"/>
    <property type="project" value="TreeGrafter"/>
</dbReference>
<evidence type="ECO:0000256" key="12">
    <source>
        <dbReference type="SAM" id="Phobius"/>
    </source>
</evidence>
<evidence type="ECO:0000256" key="6">
    <source>
        <dbReference type="ARBA" id="ARBA00022777"/>
    </source>
</evidence>
<keyword evidence="12" id="KW-0812">Transmembrane</keyword>
<evidence type="ECO:0000256" key="8">
    <source>
        <dbReference type="ARBA" id="ARBA00023012"/>
    </source>
</evidence>
<dbReference type="GO" id="GO:0000156">
    <property type="term" value="F:phosphorelay response regulator activity"/>
    <property type="evidence" value="ECO:0007669"/>
    <property type="project" value="TreeGrafter"/>
</dbReference>
<dbReference type="Pfam" id="PF02518">
    <property type="entry name" value="HATPase_c"/>
    <property type="match status" value="1"/>
</dbReference>
<dbReference type="InterPro" id="IPR036097">
    <property type="entry name" value="HisK_dim/P_sf"/>
</dbReference>
<evidence type="ECO:0000256" key="5">
    <source>
        <dbReference type="ARBA" id="ARBA00022741"/>
    </source>
</evidence>
<evidence type="ECO:0000256" key="9">
    <source>
        <dbReference type="ARBA" id="ARBA00039401"/>
    </source>
</evidence>
<dbReference type="AlphaFoldDB" id="A0A2I2KTH3"/>
<keyword evidence="5" id="KW-0547">Nucleotide-binding</keyword>
<dbReference type="SMART" id="SM00388">
    <property type="entry name" value="HisKA"/>
    <property type="match status" value="1"/>
</dbReference>
<evidence type="ECO:0000256" key="4">
    <source>
        <dbReference type="ARBA" id="ARBA00022679"/>
    </source>
</evidence>
<sequence>MPGAVQRPPRQVKDRDLAALLSYRYSLHERYPVPGDQIARWIMPGGTRNQQRNLSARILRFFRGEVAKSSAQWNYFEGQICLGVPEQEQKAALEECGRLYRAACPDATDCPLGVSQVFNPQLIAIRTLDKLLDLTCAELRRTRAQLARSRRDAHRDTAALRGDLASRDLLLDDAHGALRRAQDECADLRREHHEAIDRAAALETEVQTLRAQIQELRHDSDSLPHGAAQRAPVECAMIAASPQPAPARPVPPAFDAALPTGGWLPRGLREADGKARHTLICWVLALHLPLLAGYAWYQEATDARTLVAFVLPLAGLAVALSRCARRVRTLAASAGLLSSSTILMGLAGGSWQPVLHLAVVTALLALYEDWATYAFCLTAACVADPLLSRVLPVRGAPQVPVGVLAGFVVGLTGVQILLWRHGEQSRQRIAHHRDQFYEGQQNLMARMEQTDHLRTALITSVGHEFRAPLAGIHATLATVRNQRDHLSDNRIDDLLDTASLATRRLCRLLENLLTAATATAATDDVLTEISPVLREAVDTLRASAPHSASSVTVDAPPRLPVRMTHDALRQLVTNLLDNAAAHCPPGAPIRLTAGQIGDEAVLRIRHPGPDLDPETLRTLFEPFIRIPGTETHPDDGTRLGLYVVRRLVEIHGGRLRMTADDGEIVIEINLFATFASTSTPPPPPPIGSAHRARTTQPPAVPTASH</sequence>
<evidence type="ECO:0000256" key="7">
    <source>
        <dbReference type="ARBA" id="ARBA00022840"/>
    </source>
</evidence>
<keyword evidence="12" id="KW-1133">Transmembrane helix</keyword>
<comment type="catalytic activity">
    <reaction evidence="1">
        <text>ATP + protein L-histidine = ADP + protein N-phospho-L-histidine.</text>
        <dbReference type="EC" id="2.7.13.3"/>
    </reaction>
</comment>
<feature type="transmembrane region" description="Helical" evidence="12">
    <location>
        <begin position="370"/>
        <end position="387"/>
    </location>
</feature>
<keyword evidence="8" id="KW-0902">Two-component regulatory system</keyword>
<dbReference type="PROSITE" id="PS50109">
    <property type="entry name" value="HIS_KIN"/>
    <property type="match status" value="1"/>
</dbReference>
<dbReference type="Gene3D" id="3.30.565.10">
    <property type="entry name" value="Histidine kinase-like ATPase, C-terminal domain"/>
    <property type="match status" value="1"/>
</dbReference>
<accession>A0A2I2KTH3</accession>
<comment type="subcellular location">
    <subcellularLocation>
        <location evidence="2">Cell membrane</location>
    </subcellularLocation>
</comment>
<dbReference type="Proteomes" id="UP000234331">
    <property type="component" value="Unassembled WGS sequence"/>
</dbReference>
<feature type="coiled-coil region" evidence="10">
    <location>
        <begin position="171"/>
        <end position="219"/>
    </location>
</feature>
<dbReference type="CDD" id="cd00075">
    <property type="entry name" value="HATPase"/>
    <property type="match status" value="1"/>
</dbReference>
<dbReference type="GO" id="GO:0000155">
    <property type="term" value="F:phosphorelay sensor kinase activity"/>
    <property type="evidence" value="ECO:0007669"/>
    <property type="project" value="InterPro"/>
</dbReference>
<dbReference type="EMBL" id="FZMO01000219">
    <property type="protein sequence ID" value="SNQ48974.1"/>
    <property type="molecule type" value="Genomic_DNA"/>
</dbReference>
<name>A0A2I2KTH3_9ACTN</name>
<keyword evidence="10" id="KW-0175">Coiled coil</keyword>
<feature type="transmembrane region" description="Helical" evidence="12">
    <location>
        <begin position="399"/>
        <end position="419"/>
    </location>
</feature>
<feature type="transmembrane region" description="Helical" evidence="12">
    <location>
        <begin position="330"/>
        <end position="350"/>
    </location>
</feature>
<keyword evidence="6 14" id="KW-0418">Kinase</keyword>
<dbReference type="SUPFAM" id="SSF47384">
    <property type="entry name" value="Homodimeric domain of signal transducing histidine kinase"/>
    <property type="match status" value="1"/>
</dbReference>
<dbReference type="InterPro" id="IPR036890">
    <property type="entry name" value="HATPase_C_sf"/>
</dbReference>
<dbReference type="GO" id="GO:0030295">
    <property type="term" value="F:protein kinase activator activity"/>
    <property type="evidence" value="ECO:0007669"/>
    <property type="project" value="TreeGrafter"/>
</dbReference>
<keyword evidence="7" id="KW-0067">ATP-binding</keyword>
<reference evidence="14 15" key="1">
    <citation type="submission" date="2017-06" db="EMBL/GenBank/DDBJ databases">
        <authorList>
            <person name="Kim H.J."/>
            <person name="Triplett B.A."/>
        </authorList>
    </citation>
    <scope>NUCLEOTIDE SEQUENCE [LARGE SCALE GENOMIC DNA]</scope>
    <source>
        <strain evidence="14">FRACA_ARgP5</strain>
    </source>
</reference>
<dbReference type="RefSeq" id="WP_101832555.1">
    <property type="nucleotide sequence ID" value="NZ_FZMO01000219.1"/>
</dbReference>
<feature type="transmembrane region" description="Helical" evidence="12">
    <location>
        <begin position="303"/>
        <end position="323"/>
    </location>
</feature>